<dbReference type="Proteomes" id="UP000886520">
    <property type="component" value="Chromosome 10"/>
</dbReference>
<accession>A0A9D4UUP4</accession>
<protein>
    <submittedName>
        <fullName evidence="1">Uncharacterized protein</fullName>
    </submittedName>
</protein>
<name>A0A9D4UUP4_ADICA</name>
<evidence type="ECO:0000313" key="2">
    <source>
        <dbReference type="Proteomes" id="UP000886520"/>
    </source>
</evidence>
<reference evidence="1" key="1">
    <citation type="submission" date="2021-01" db="EMBL/GenBank/DDBJ databases">
        <title>Adiantum capillus-veneris genome.</title>
        <authorList>
            <person name="Fang Y."/>
            <person name="Liao Q."/>
        </authorList>
    </citation>
    <scope>NUCLEOTIDE SEQUENCE</scope>
    <source>
        <strain evidence="1">H3</strain>
        <tissue evidence="1">Leaf</tissue>
    </source>
</reference>
<dbReference type="AlphaFoldDB" id="A0A9D4UUP4"/>
<organism evidence="1 2">
    <name type="scientific">Adiantum capillus-veneris</name>
    <name type="common">Maidenhair fern</name>
    <dbReference type="NCBI Taxonomy" id="13818"/>
    <lineage>
        <taxon>Eukaryota</taxon>
        <taxon>Viridiplantae</taxon>
        <taxon>Streptophyta</taxon>
        <taxon>Embryophyta</taxon>
        <taxon>Tracheophyta</taxon>
        <taxon>Polypodiopsida</taxon>
        <taxon>Polypodiidae</taxon>
        <taxon>Polypodiales</taxon>
        <taxon>Pteridineae</taxon>
        <taxon>Pteridaceae</taxon>
        <taxon>Vittarioideae</taxon>
        <taxon>Adiantum</taxon>
    </lineage>
</organism>
<gene>
    <name evidence="1" type="ORF">GOP47_0010036</name>
</gene>
<proteinExistence type="predicted"/>
<evidence type="ECO:0000313" key="1">
    <source>
        <dbReference type="EMBL" id="KAI5074075.1"/>
    </source>
</evidence>
<keyword evidence="2" id="KW-1185">Reference proteome</keyword>
<comment type="caution">
    <text evidence="1">The sequence shown here is derived from an EMBL/GenBank/DDBJ whole genome shotgun (WGS) entry which is preliminary data.</text>
</comment>
<dbReference type="EMBL" id="JABFUD020000010">
    <property type="protein sequence ID" value="KAI5074075.1"/>
    <property type="molecule type" value="Genomic_DNA"/>
</dbReference>
<sequence>MTTTSQVEMMQLFDAFMQQQVTYEKFRLDQEEFLRGLAQRDEVVEEALDKASSERGLFDGYDSDGYLACYRYRSLSISMQIIGLNLKNHLYKWVTGT</sequence>